<dbReference type="Gene3D" id="2.30.30.40">
    <property type="entry name" value="SH3 Domains"/>
    <property type="match status" value="1"/>
</dbReference>
<dbReference type="HOGENOM" id="CLU_096812_0_0_9"/>
<sequence length="245" mass="26071">MTTVNEALNNVRAQVGSGVSVGNGECYALASWYERMISPDATVGLGAGVGWVSGAIGDTISAKNIGSAYNWQANGWTVSTSGPFKVGQIVTLGATPGNPYGHVVVVEAVDGDRLTILEQNFGGKRYPVRNYYSAASYRQQVVHYITPPGTVAQSAPNLAGSRSYRETGIMTVTVDALNVRRAPNTSGEIVAVYKRGESFDYDTVIIDVNGYVWVSYIGGSGKRNYVATGATKDGKRYGDAWGTFK</sequence>
<evidence type="ECO:0000256" key="1">
    <source>
        <dbReference type="ARBA" id="ARBA00001561"/>
    </source>
</evidence>
<dbReference type="PROSITE" id="PS50911">
    <property type="entry name" value="CHAP"/>
    <property type="match status" value="1"/>
</dbReference>
<dbReference type="Proteomes" id="UP000028185">
    <property type="component" value="Chromosome"/>
</dbReference>
<dbReference type="SUPFAM" id="SSF54001">
    <property type="entry name" value="Cysteine proteinases"/>
    <property type="match status" value="1"/>
</dbReference>
<dbReference type="EMBL" id="CP008921">
    <property type="protein sequence ID" value="AIG43834.1"/>
    <property type="molecule type" value="Genomic_DNA"/>
</dbReference>
<evidence type="ECO:0000313" key="6">
    <source>
        <dbReference type="Proteomes" id="UP000028185"/>
    </source>
</evidence>
<feature type="domain" description="Peptidase C51" evidence="3">
    <location>
        <begin position="1"/>
        <end position="146"/>
    </location>
</feature>
<proteinExistence type="predicted"/>
<dbReference type="Gene3D" id="3.90.1720.60">
    <property type="match status" value="1"/>
</dbReference>
<dbReference type="Pfam" id="PF05257">
    <property type="entry name" value="CHAP"/>
    <property type="match status" value="1"/>
</dbReference>
<dbReference type="AlphaFoldDB" id="A0A075SHW1"/>
<evidence type="ECO:0000256" key="2">
    <source>
        <dbReference type="ARBA" id="ARBA00011901"/>
    </source>
</evidence>
<dbReference type="SMART" id="SM00287">
    <property type="entry name" value="SH3b"/>
    <property type="match status" value="1"/>
</dbReference>
<feature type="domain" description="SH3b" evidence="4">
    <location>
        <begin position="167"/>
        <end position="235"/>
    </location>
</feature>
<dbReference type="PATRIC" id="fig|1214179.4.peg.1429"/>
<evidence type="ECO:0000259" key="3">
    <source>
        <dbReference type="PROSITE" id="PS50911"/>
    </source>
</evidence>
<evidence type="ECO:0000313" key="5">
    <source>
        <dbReference type="EMBL" id="AIG43834.1"/>
    </source>
</evidence>
<protein>
    <recommendedName>
        <fullName evidence="2">N-acetylmuramoyl-L-alanine amidase</fullName>
        <ecNumber evidence="2">3.5.1.28</ecNumber>
    </recommendedName>
</protein>
<dbReference type="EC" id="3.5.1.28" evidence="2"/>
<evidence type="ECO:0000259" key="4">
    <source>
        <dbReference type="PROSITE" id="PS51781"/>
    </source>
</evidence>
<dbReference type="InterPro" id="IPR007921">
    <property type="entry name" value="CHAP_dom"/>
</dbReference>
<accession>A0A075SHW1</accession>
<dbReference type="PROSITE" id="PS51781">
    <property type="entry name" value="SH3B"/>
    <property type="match status" value="1"/>
</dbReference>
<gene>
    <name evidence="5" type="ORF">ID09_07265</name>
</gene>
<dbReference type="RefSeq" id="WP_024390772.1">
    <property type="nucleotide sequence ID" value="NZ_ALLE01000036.1"/>
</dbReference>
<comment type="catalytic activity">
    <reaction evidence="1">
        <text>Hydrolyzes the link between N-acetylmuramoyl residues and L-amino acid residues in certain cell-wall glycopeptides.</text>
        <dbReference type="EC" id="3.5.1.28"/>
    </reaction>
</comment>
<dbReference type="InterPro" id="IPR038765">
    <property type="entry name" value="Papain-like_cys_pep_sf"/>
</dbReference>
<name>A0A075SHW1_STRSU</name>
<dbReference type="GO" id="GO:0008745">
    <property type="term" value="F:N-acetylmuramoyl-L-alanine amidase activity"/>
    <property type="evidence" value="ECO:0007669"/>
    <property type="project" value="UniProtKB-EC"/>
</dbReference>
<dbReference type="InterPro" id="IPR003646">
    <property type="entry name" value="SH3-like_bac-type"/>
</dbReference>
<organism evidence="5 6">
    <name type="scientific">Streptococcus suis 6407</name>
    <dbReference type="NCBI Taxonomy" id="1214179"/>
    <lineage>
        <taxon>Bacteria</taxon>
        <taxon>Bacillati</taxon>
        <taxon>Bacillota</taxon>
        <taxon>Bacilli</taxon>
        <taxon>Lactobacillales</taxon>
        <taxon>Streptococcaceae</taxon>
        <taxon>Streptococcus</taxon>
    </lineage>
</organism>
<dbReference type="Pfam" id="PF08460">
    <property type="entry name" value="SH3_5"/>
    <property type="match status" value="1"/>
</dbReference>
<reference evidence="5 6" key="1">
    <citation type="journal article" date="2014" name="Genome Announc.">
        <title>Whole-Genome Sequence of Streptococcus suis Serotype 4 Reference Strain 6407.</title>
        <authorList>
            <person name="Wang K."/>
            <person name="Chen J."/>
            <person name="Yao H."/>
            <person name="Lu C."/>
        </authorList>
    </citation>
    <scope>NUCLEOTIDE SEQUENCE [LARGE SCALE GENOMIC DNA]</scope>
    <source>
        <strain evidence="5">6407</strain>
    </source>
</reference>